<keyword evidence="3" id="KW-1185">Reference proteome</keyword>
<comment type="caution">
    <text evidence="2">The sequence shown here is derived from an EMBL/GenBank/DDBJ whole genome shotgun (WGS) entry which is preliminary data.</text>
</comment>
<feature type="compositionally biased region" description="Basic and acidic residues" evidence="1">
    <location>
        <begin position="53"/>
        <end position="66"/>
    </location>
</feature>
<sequence length="157" mass="17533">MKQASASSILQAGECYRKVDIRLRTVAEWNMIADINRKRFITIVSHLDGKYDERHEDHDDHQELRGPDLGGDISKAHRGESDHTEVERVEQGQVVARSFEVLDTADADGGRQGGKDEGGEDITCPVSSEGTHHVNMRQTSVLMSITTWLNMAETLTM</sequence>
<feature type="compositionally biased region" description="Basic and acidic residues" evidence="1">
    <location>
        <begin position="74"/>
        <end position="90"/>
    </location>
</feature>
<dbReference type="EMBL" id="SRLO01000164">
    <property type="protein sequence ID" value="TNN70356.1"/>
    <property type="molecule type" value="Genomic_DNA"/>
</dbReference>
<protein>
    <submittedName>
        <fullName evidence="2">Uncharacterized protein</fullName>
    </submittedName>
</protein>
<name>A0A4Z2HWX2_9TELE</name>
<organism evidence="2 3">
    <name type="scientific">Liparis tanakae</name>
    <name type="common">Tanaka's snailfish</name>
    <dbReference type="NCBI Taxonomy" id="230148"/>
    <lineage>
        <taxon>Eukaryota</taxon>
        <taxon>Metazoa</taxon>
        <taxon>Chordata</taxon>
        <taxon>Craniata</taxon>
        <taxon>Vertebrata</taxon>
        <taxon>Euteleostomi</taxon>
        <taxon>Actinopterygii</taxon>
        <taxon>Neopterygii</taxon>
        <taxon>Teleostei</taxon>
        <taxon>Neoteleostei</taxon>
        <taxon>Acanthomorphata</taxon>
        <taxon>Eupercaria</taxon>
        <taxon>Perciformes</taxon>
        <taxon>Cottioidei</taxon>
        <taxon>Cottales</taxon>
        <taxon>Liparidae</taxon>
        <taxon>Liparis</taxon>
    </lineage>
</organism>
<evidence type="ECO:0000313" key="2">
    <source>
        <dbReference type="EMBL" id="TNN70356.1"/>
    </source>
</evidence>
<feature type="region of interest" description="Disordered" evidence="1">
    <location>
        <begin position="53"/>
        <end position="90"/>
    </location>
</feature>
<proteinExistence type="predicted"/>
<evidence type="ECO:0000313" key="3">
    <source>
        <dbReference type="Proteomes" id="UP000314294"/>
    </source>
</evidence>
<dbReference type="AlphaFoldDB" id="A0A4Z2HWX2"/>
<dbReference type="Proteomes" id="UP000314294">
    <property type="component" value="Unassembled WGS sequence"/>
</dbReference>
<evidence type="ECO:0000256" key="1">
    <source>
        <dbReference type="SAM" id="MobiDB-lite"/>
    </source>
</evidence>
<accession>A0A4Z2HWX2</accession>
<reference evidence="2 3" key="1">
    <citation type="submission" date="2019-03" db="EMBL/GenBank/DDBJ databases">
        <title>First draft genome of Liparis tanakae, snailfish: a comprehensive survey of snailfish specific genes.</title>
        <authorList>
            <person name="Kim W."/>
            <person name="Song I."/>
            <person name="Jeong J.-H."/>
            <person name="Kim D."/>
            <person name="Kim S."/>
            <person name="Ryu S."/>
            <person name="Song J.Y."/>
            <person name="Lee S.K."/>
        </authorList>
    </citation>
    <scope>NUCLEOTIDE SEQUENCE [LARGE SCALE GENOMIC DNA]</scope>
    <source>
        <tissue evidence="2">Muscle</tissue>
    </source>
</reference>
<gene>
    <name evidence="2" type="ORF">EYF80_019382</name>
</gene>